<keyword evidence="2" id="KW-0547">Nucleotide-binding</keyword>
<dbReference type="AlphaFoldDB" id="A0A1E4TFN0"/>
<dbReference type="Proteomes" id="UP000095023">
    <property type="component" value="Unassembled WGS sequence"/>
</dbReference>
<dbReference type="GO" id="GO:0016887">
    <property type="term" value="F:ATP hydrolysis activity"/>
    <property type="evidence" value="ECO:0007669"/>
    <property type="project" value="InterPro"/>
</dbReference>
<evidence type="ECO:0000313" key="5">
    <source>
        <dbReference type="Proteomes" id="UP000095023"/>
    </source>
</evidence>
<proteinExistence type="inferred from homology"/>
<organism evidence="4 5">
    <name type="scientific">Tortispora caseinolytica NRRL Y-17796</name>
    <dbReference type="NCBI Taxonomy" id="767744"/>
    <lineage>
        <taxon>Eukaryota</taxon>
        <taxon>Fungi</taxon>
        <taxon>Dikarya</taxon>
        <taxon>Ascomycota</taxon>
        <taxon>Saccharomycotina</taxon>
        <taxon>Trigonopsidomycetes</taxon>
        <taxon>Trigonopsidales</taxon>
        <taxon>Trigonopsidaceae</taxon>
        <taxon>Tortispora</taxon>
    </lineage>
</organism>
<evidence type="ECO:0000256" key="1">
    <source>
        <dbReference type="ARBA" id="ARBA00010322"/>
    </source>
</evidence>
<reference evidence="5" key="1">
    <citation type="submission" date="2016-02" db="EMBL/GenBank/DDBJ databases">
        <title>Comparative genomics of biotechnologically important yeasts.</title>
        <authorList>
            <consortium name="DOE Joint Genome Institute"/>
            <person name="Riley R."/>
            <person name="Haridas S."/>
            <person name="Wolfe K.H."/>
            <person name="Lopes M.R."/>
            <person name="Hittinger C.T."/>
            <person name="Goker M."/>
            <person name="Salamov A."/>
            <person name="Wisecaver J."/>
            <person name="Long T.M."/>
            <person name="Aerts A.L."/>
            <person name="Barry K."/>
            <person name="Choi C."/>
            <person name="Clum A."/>
            <person name="Coughlan A.Y."/>
            <person name="Deshpande S."/>
            <person name="Douglass A.P."/>
            <person name="Hanson S.J."/>
            <person name="Klenk H.-P."/>
            <person name="Labutti K."/>
            <person name="Lapidus A."/>
            <person name="Lindquist E."/>
            <person name="Lipzen A."/>
            <person name="Meier-Kolthoff J.P."/>
            <person name="Ohm R.A."/>
            <person name="Otillar R.P."/>
            <person name="Pangilinan J."/>
            <person name="Peng Y."/>
            <person name="Rokas A."/>
            <person name="Rosa C.A."/>
            <person name="Scheuner C."/>
            <person name="Sibirny A.A."/>
            <person name="Slot J.C."/>
            <person name="Stielow J.B."/>
            <person name="Sun H."/>
            <person name="Kurtzman C.P."/>
            <person name="Blackwell M."/>
            <person name="Jeffries T.W."/>
            <person name="Grigoriev I.V."/>
        </authorList>
    </citation>
    <scope>NUCLEOTIDE SEQUENCE [LARGE SCALE GENOMIC DNA]</scope>
    <source>
        <strain evidence="5">NRRL Y-17796</strain>
    </source>
</reference>
<dbReference type="InterPro" id="IPR005654">
    <property type="entry name" value="ATPase_AFG1-like"/>
</dbReference>
<dbReference type="Pfam" id="PF03969">
    <property type="entry name" value="AFG1_ATPase"/>
    <property type="match status" value="1"/>
</dbReference>
<name>A0A1E4TFN0_9ASCO</name>
<dbReference type="PANTHER" id="PTHR12169">
    <property type="entry name" value="ATPASE N2B"/>
    <property type="match status" value="1"/>
</dbReference>
<dbReference type="NCBIfam" id="NF040713">
    <property type="entry name" value="ZapE"/>
    <property type="match status" value="1"/>
</dbReference>
<dbReference type="PANTHER" id="PTHR12169:SF2">
    <property type="entry name" value="AFG1P"/>
    <property type="match status" value="1"/>
</dbReference>
<evidence type="ECO:0000313" key="4">
    <source>
        <dbReference type="EMBL" id="ODV90556.1"/>
    </source>
</evidence>
<dbReference type="EMBL" id="KV453842">
    <property type="protein sequence ID" value="ODV90556.1"/>
    <property type="molecule type" value="Genomic_DNA"/>
</dbReference>
<evidence type="ECO:0008006" key="6">
    <source>
        <dbReference type="Google" id="ProtNLM"/>
    </source>
</evidence>
<dbReference type="Gene3D" id="3.40.50.300">
    <property type="entry name" value="P-loop containing nucleotide triphosphate hydrolases"/>
    <property type="match status" value="1"/>
</dbReference>
<dbReference type="GO" id="GO:0005739">
    <property type="term" value="C:mitochondrion"/>
    <property type="evidence" value="ECO:0007669"/>
    <property type="project" value="TreeGrafter"/>
</dbReference>
<keyword evidence="5" id="KW-1185">Reference proteome</keyword>
<protein>
    <recommendedName>
        <fullName evidence="6">AAA+ ATPase domain-containing protein</fullName>
    </recommendedName>
</protein>
<accession>A0A1E4TFN0</accession>
<gene>
    <name evidence="4" type="ORF">CANCADRAFT_107844</name>
</gene>
<dbReference type="OrthoDB" id="548867at2759"/>
<evidence type="ECO:0000256" key="3">
    <source>
        <dbReference type="ARBA" id="ARBA00022840"/>
    </source>
</evidence>
<comment type="similarity">
    <text evidence="1">Belongs to the AFG1 ATPase family.</text>
</comment>
<evidence type="ECO:0000256" key="2">
    <source>
        <dbReference type="ARBA" id="ARBA00022741"/>
    </source>
</evidence>
<sequence>MLWFRTIVRCRQHSSLSITDPLILYESYVATGKLQRDEAQYRASKELQKLYYRLKDYVPPVDFQEKIRELTKVLEAQRKAQRENDGDTRPWYAKERKSNALVKQLTDIEAVYKLHSPQGLMIHGEVGSGKTMLMDLFARSLPHRSKRRWHYNAFILHVYAKLHHYSVQNMTTPDYSALDNEFVVLKVAKDIFNECNVLLLDEFMLPDIAAAKILQPLLVFFFKLGGVLVATSNRLPDNLYATDFRRGEFRQFYEILQNRCVSFDMRSKNDWREILADTASTGERYFIAGTDDDRWNNYIDSLTASEVPIEDRFTVYGREVQVPWSCNGTARFSFADLCEKPLAAADYITIADRYHTLILEDVPTLVLKKKDEARRLITLLDALYEARTRLLIKCEVGPDDLFFPDAKHKPETDTEDDILDQEMYSKVYQDSVSPYRPNVASYDEISEHSESKHVAGVTTNPKYASSAFTGEDERFAYKRAVSRLKEMTGSDAWWEVRTETSSPVREPVEHPPINFGNTLPSAVAKERMSYNPRESAPQFGRQHIWSLGSWGPGNRLKDQIAKLWIRGVDKYNQK</sequence>
<dbReference type="InterPro" id="IPR027417">
    <property type="entry name" value="P-loop_NTPase"/>
</dbReference>
<keyword evidence="3" id="KW-0067">ATP-binding</keyword>
<dbReference type="GO" id="GO:0005524">
    <property type="term" value="F:ATP binding"/>
    <property type="evidence" value="ECO:0007669"/>
    <property type="project" value="UniProtKB-KW"/>
</dbReference>
<dbReference type="SUPFAM" id="SSF52540">
    <property type="entry name" value="P-loop containing nucleoside triphosphate hydrolases"/>
    <property type="match status" value="1"/>
</dbReference>